<organism evidence="1 2">
    <name type="scientific">Geodia barretti</name>
    <name type="common">Barrett's horny sponge</name>
    <dbReference type="NCBI Taxonomy" id="519541"/>
    <lineage>
        <taxon>Eukaryota</taxon>
        <taxon>Metazoa</taxon>
        <taxon>Porifera</taxon>
        <taxon>Demospongiae</taxon>
        <taxon>Heteroscleromorpha</taxon>
        <taxon>Tetractinellida</taxon>
        <taxon>Astrophorina</taxon>
        <taxon>Geodiidae</taxon>
        <taxon>Geodia</taxon>
    </lineage>
</organism>
<dbReference type="EMBL" id="CASHTH010001823">
    <property type="protein sequence ID" value="CAI8020346.1"/>
    <property type="molecule type" value="Genomic_DNA"/>
</dbReference>
<sequence length="50" mass="6045">PYSRNNSVLQHYGRACIWPHIRRYVNVVKGNSRLRDSVKGFFLFFFFGFF</sequence>
<evidence type="ECO:0000313" key="2">
    <source>
        <dbReference type="Proteomes" id="UP001174909"/>
    </source>
</evidence>
<reference evidence="1" key="1">
    <citation type="submission" date="2023-03" db="EMBL/GenBank/DDBJ databases">
        <authorList>
            <person name="Steffen K."/>
            <person name="Cardenas P."/>
        </authorList>
    </citation>
    <scope>NUCLEOTIDE SEQUENCE</scope>
</reference>
<dbReference type="AlphaFoldDB" id="A0AA35S1V2"/>
<accession>A0AA35S1V2</accession>
<dbReference type="Proteomes" id="UP001174909">
    <property type="component" value="Unassembled WGS sequence"/>
</dbReference>
<evidence type="ECO:0000313" key="1">
    <source>
        <dbReference type="EMBL" id="CAI8020346.1"/>
    </source>
</evidence>
<proteinExistence type="predicted"/>
<gene>
    <name evidence="1" type="ORF">GBAR_LOCUS12171</name>
</gene>
<feature type="non-terminal residue" evidence="1">
    <location>
        <position position="1"/>
    </location>
</feature>
<keyword evidence="2" id="KW-1185">Reference proteome</keyword>
<comment type="caution">
    <text evidence="1">The sequence shown here is derived from an EMBL/GenBank/DDBJ whole genome shotgun (WGS) entry which is preliminary data.</text>
</comment>
<name>A0AA35S1V2_GEOBA</name>
<protein>
    <submittedName>
        <fullName evidence="1">Uncharacterized protein</fullName>
    </submittedName>
</protein>